<dbReference type="GO" id="GO:0005886">
    <property type="term" value="C:plasma membrane"/>
    <property type="evidence" value="ECO:0007669"/>
    <property type="project" value="TreeGrafter"/>
</dbReference>
<keyword evidence="3 5" id="KW-0133">Cell shape</keyword>
<evidence type="ECO:0000313" key="7">
    <source>
        <dbReference type="EMBL" id="ACA59971.1"/>
    </source>
</evidence>
<dbReference type="InterPro" id="IPR007221">
    <property type="entry name" value="MreC"/>
</dbReference>
<dbReference type="InterPro" id="IPR042177">
    <property type="entry name" value="Cell/Rod_1"/>
</dbReference>
<dbReference type="RefSeq" id="WP_012302556.1">
    <property type="nucleotide sequence ID" value="NC_010424.1"/>
</dbReference>
<dbReference type="PANTHER" id="PTHR34138:SF1">
    <property type="entry name" value="CELL SHAPE-DETERMINING PROTEIN MREC"/>
    <property type="match status" value="1"/>
</dbReference>
<comment type="similarity">
    <text evidence="1 5">Belongs to the MreC family.</text>
</comment>
<reference evidence="8" key="1">
    <citation type="submission" date="2007-10" db="EMBL/GenBank/DDBJ databases">
        <title>Complete sequence of chromosome of Desulforudis audaxviator MP104C.</title>
        <authorList>
            <person name="Copeland A."/>
            <person name="Lucas S."/>
            <person name="Lapidus A."/>
            <person name="Barry K."/>
            <person name="Glavina del Rio T."/>
            <person name="Dalin E."/>
            <person name="Tice H."/>
            <person name="Bruce D."/>
            <person name="Pitluck S."/>
            <person name="Lowry S.R."/>
            <person name="Larimer F."/>
            <person name="Land M.L."/>
            <person name="Hauser L."/>
            <person name="Kyrpides N."/>
            <person name="Ivanova N.N."/>
            <person name="Richardson P."/>
        </authorList>
    </citation>
    <scope>NUCLEOTIDE SEQUENCE [LARGE SCALE GENOMIC DNA]</scope>
    <source>
        <strain evidence="8">MP104C</strain>
    </source>
</reference>
<comment type="function">
    <text evidence="5">Involved in formation and maintenance of cell shape.</text>
</comment>
<dbReference type="AlphaFoldDB" id="B1I4R8"/>
<dbReference type="Proteomes" id="UP000008544">
    <property type="component" value="Chromosome"/>
</dbReference>
<evidence type="ECO:0000259" key="6">
    <source>
        <dbReference type="Pfam" id="PF04085"/>
    </source>
</evidence>
<organism evidence="7 8">
    <name type="scientific">Desulforudis audaxviator (strain MP104C)</name>
    <dbReference type="NCBI Taxonomy" id="477974"/>
    <lineage>
        <taxon>Bacteria</taxon>
        <taxon>Bacillati</taxon>
        <taxon>Bacillota</taxon>
        <taxon>Clostridia</taxon>
        <taxon>Thermoanaerobacterales</taxon>
        <taxon>Candidatus Desulforudaceae</taxon>
        <taxon>Candidatus Desulforudis</taxon>
    </lineage>
</organism>
<dbReference type="InterPro" id="IPR055342">
    <property type="entry name" value="MreC_beta-barrel_core"/>
</dbReference>
<keyword evidence="8" id="KW-1185">Reference proteome</keyword>
<reference evidence="7 8" key="2">
    <citation type="journal article" date="2008" name="Science">
        <title>Environmental genomics reveals a single-species ecosystem deep within Earth.</title>
        <authorList>
            <person name="Chivian D."/>
            <person name="Brodie E.L."/>
            <person name="Alm E.J."/>
            <person name="Culley D.E."/>
            <person name="Dehal P.S."/>
            <person name="Desantis T.Z."/>
            <person name="Gihring T.M."/>
            <person name="Lapidus A."/>
            <person name="Lin L.H."/>
            <person name="Lowry S.R."/>
            <person name="Moser D.P."/>
            <person name="Richardson P.M."/>
            <person name="Southam G."/>
            <person name="Wanger G."/>
            <person name="Pratt L.M."/>
            <person name="Andersen G.L."/>
            <person name="Hazen T.C."/>
            <person name="Brockman F.J."/>
            <person name="Arkin A.P."/>
            <person name="Onstott T.C."/>
        </authorList>
    </citation>
    <scope>NUCLEOTIDE SEQUENCE [LARGE SCALE GENOMIC DNA]</scope>
    <source>
        <strain evidence="7 8">MP104C</strain>
    </source>
</reference>
<dbReference type="Gene3D" id="2.40.10.340">
    <property type="entry name" value="Rod shape-determining protein MreC, domain 1"/>
    <property type="match status" value="1"/>
</dbReference>
<dbReference type="EMBL" id="CP000860">
    <property type="protein sequence ID" value="ACA59971.1"/>
    <property type="molecule type" value="Genomic_DNA"/>
</dbReference>
<evidence type="ECO:0000256" key="3">
    <source>
        <dbReference type="ARBA" id="ARBA00022960"/>
    </source>
</evidence>
<dbReference type="OrthoDB" id="9792313at2"/>
<evidence type="ECO:0000256" key="5">
    <source>
        <dbReference type="PIRNR" id="PIRNR038471"/>
    </source>
</evidence>
<sequence length="274" mass="30163">MKRSRIRKLLASGILVLFLLVMMQLTGLERAELTVLETGLRDGSGFVQAGVTFAGNHVRDLFQSIFLFGGDPEVEELRRQIRDLEGEVVALREYRIQNQRLRELLDYRDENARYKMLVADVIGRNPGNWFGEVKVNRGANHGVERGMAVVLPAGLVGRVIAVAPNTSDVLLITDPRSGVGAMVQETRTPGVVKGVLDRTQPLRMFYLSRDAKVERGQYVVTSGLGEVPKGIPVGCIISTEKDAAGLTQTAEVSPLVDFNRLEEVLIILNSVPRG</sequence>
<gene>
    <name evidence="7" type="ordered locus">Daud_1465</name>
</gene>
<dbReference type="InterPro" id="IPR042175">
    <property type="entry name" value="Cell/Rod_MreC_2"/>
</dbReference>
<evidence type="ECO:0000256" key="1">
    <source>
        <dbReference type="ARBA" id="ARBA00009369"/>
    </source>
</evidence>
<evidence type="ECO:0000256" key="2">
    <source>
        <dbReference type="ARBA" id="ARBA00013855"/>
    </source>
</evidence>
<protein>
    <recommendedName>
        <fullName evidence="2 5">Cell shape-determining protein MreC</fullName>
    </recommendedName>
    <alternativeName>
        <fullName evidence="4 5">Cell shape protein MreC</fullName>
    </alternativeName>
</protein>
<dbReference type="KEGG" id="dau:Daud_1465"/>
<dbReference type="GO" id="GO:0008360">
    <property type="term" value="P:regulation of cell shape"/>
    <property type="evidence" value="ECO:0007669"/>
    <property type="project" value="UniProtKB-KW"/>
</dbReference>
<dbReference type="STRING" id="477974.Daud_1465"/>
<proteinExistence type="inferred from homology"/>
<dbReference type="PIRSF" id="PIRSF038471">
    <property type="entry name" value="MreC"/>
    <property type="match status" value="1"/>
</dbReference>
<evidence type="ECO:0000256" key="4">
    <source>
        <dbReference type="ARBA" id="ARBA00032089"/>
    </source>
</evidence>
<name>B1I4R8_DESAP</name>
<dbReference type="PANTHER" id="PTHR34138">
    <property type="entry name" value="CELL SHAPE-DETERMINING PROTEIN MREC"/>
    <property type="match status" value="1"/>
</dbReference>
<dbReference type="HOGENOM" id="CLU_042663_1_2_9"/>
<dbReference type="NCBIfam" id="TIGR00219">
    <property type="entry name" value="mreC"/>
    <property type="match status" value="1"/>
</dbReference>
<accession>B1I4R8</accession>
<dbReference type="Gene3D" id="2.40.10.350">
    <property type="entry name" value="Rod shape-determining protein MreC, domain 2"/>
    <property type="match status" value="1"/>
</dbReference>
<dbReference type="Pfam" id="PF04085">
    <property type="entry name" value="MreC"/>
    <property type="match status" value="1"/>
</dbReference>
<dbReference type="eggNOG" id="COG1792">
    <property type="taxonomic scope" value="Bacteria"/>
</dbReference>
<evidence type="ECO:0000313" key="8">
    <source>
        <dbReference type="Proteomes" id="UP000008544"/>
    </source>
</evidence>
<feature type="domain" description="Rod shape-determining protein MreC beta-barrel core" evidence="6">
    <location>
        <begin position="121"/>
        <end position="267"/>
    </location>
</feature>